<dbReference type="InterPro" id="IPR001610">
    <property type="entry name" value="PAC"/>
</dbReference>
<dbReference type="Gene3D" id="1.20.5.1930">
    <property type="match status" value="1"/>
</dbReference>
<keyword evidence="3" id="KW-0597">Phosphoprotein</keyword>
<evidence type="ECO:0000259" key="11">
    <source>
        <dbReference type="PROSITE" id="PS50109"/>
    </source>
</evidence>
<dbReference type="InterPro" id="IPR000014">
    <property type="entry name" value="PAS"/>
</dbReference>
<dbReference type="SMART" id="SM00086">
    <property type="entry name" value="PAC"/>
    <property type="match status" value="2"/>
</dbReference>
<evidence type="ECO:0000256" key="5">
    <source>
        <dbReference type="ARBA" id="ARBA00022741"/>
    </source>
</evidence>
<evidence type="ECO:0000256" key="7">
    <source>
        <dbReference type="ARBA" id="ARBA00022840"/>
    </source>
</evidence>
<dbReference type="EMBL" id="JAQQCF010000029">
    <property type="protein sequence ID" value="MFM0640494.1"/>
    <property type="molecule type" value="Genomic_DNA"/>
</dbReference>
<name>A0ABW9E0P3_9BURK</name>
<dbReference type="Pfam" id="PF07730">
    <property type="entry name" value="HisKA_3"/>
    <property type="match status" value="1"/>
</dbReference>
<dbReference type="PANTHER" id="PTHR24421:SF10">
    <property type="entry name" value="NITRATE_NITRITE SENSOR PROTEIN NARQ"/>
    <property type="match status" value="1"/>
</dbReference>
<dbReference type="PROSITE" id="PS50113">
    <property type="entry name" value="PAC"/>
    <property type="match status" value="2"/>
</dbReference>
<feature type="region of interest" description="Disordered" evidence="10">
    <location>
        <begin position="144"/>
        <end position="182"/>
    </location>
</feature>
<dbReference type="InterPro" id="IPR003594">
    <property type="entry name" value="HATPase_dom"/>
</dbReference>
<dbReference type="Gene3D" id="3.30.450.20">
    <property type="entry name" value="PAS domain"/>
    <property type="match status" value="2"/>
</dbReference>
<dbReference type="Pfam" id="PF01590">
    <property type="entry name" value="GAF"/>
    <property type="match status" value="1"/>
</dbReference>
<keyword evidence="4" id="KW-0808">Transferase</keyword>
<feature type="domain" description="PAS" evidence="12">
    <location>
        <begin position="316"/>
        <end position="388"/>
    </location>
</feature>
<dbReference type="Gene3D" id="2.10.70.100">
    <property type="match status" value="1"/>
</dbReference>
<dbReference type="SMART" id="SM00091">
    <property type="entry name" value="PAS"/>
    <property type="match status" value="2"/>
</dbReference>
<keyword evidence="6" id="KW-0418">Kinase</keyword>
<keyword evidence="8" id="KW-0902">Two-component regulatory system</keyword>
<dbReference type="SUPFAM" id="SSF55874">
    <property type="entry name" value="ATPase domain of HSP90 chaperone/DNA topoisomerase II/histidine kinase"/>
    <property type="match status" value="1"/>
</dbReference>
<evidence type="ECO:0000256" key="2">
    <source>
        <dbReference type="ARBA" id="ARBA00012438"/>
    </source>
</evidence>
<dbReference type="Gene3D" id="3.30.450.40">
    <property type="match status" value="1"/>
</dbReference>
<feature type="domain" description="Histidine kinase" evidence="11">
    <location>
        <begin position="467"/>
        <end position="665"/>
    </location>
</feature>
<keyword evidence="7" id="KW-0067">ATP-binding</keyword>
<accession>A0ABW9E0P3</accession>
<dbReference type="InterPro" id="IPR036890">
    <property type="entry name" value="HATPase_C_sf"/>
</dbReference>
<dbReference type="InterPro" id="IPR029016">
    <property type="entry name" value="GAF-like_dom_sf"/>
</dbReference>
<keyword evidence="5" id="KW-0547">Nucleotide-binding</keyword>
<dbReference type="NCBIfam" id="TIGR00229">
    <property type="entry name" value="sensory_box"/>
    <property type="match status" value="2"/>
</dbReference>
<comment type="caution">
    <text evidence="14">The sequence shown here is derived from an EMBL/GenBank/DDBJ whole genome shotgun (WGS) entry which is preliminary data.</text>
</comment>
<evidence type="ECO:0000259" key="12">
    <source>
        <dbReference type="PROSITE" id="PS50112"/>
    </source>
</evidence>
<dbReference type="EC" id="2.7.13.3" evidence="2"/>
<evidence type="ECO:0000256" key="8">
    <source>
        <dbReference type="ARBA" id="ARBA00023012"/>
    </source>
</evidence>
<gene>
    <name evidence="14" type="ORF">PQQ63_27730</name>
</gene>
<proteinExistence type="predicted"/>
<evidence type="ECO:0000256" key="3">
    <source>
        <dbReference type="ARBA" id="ARBA00022553"/>
    </source>
</evidence>
<reference evidence="14 15" key="1">
    <citation type="journal article" date="2024" name="Chem. Sci.">
        <title>Discovery of megapolipeptins by genome mining of a Burkholderiales bacteria collection.</title>
        <authorList>
            <person name="Paulo B.S."/>
            <person name="Recchia M.J.J."/>
            <person name="Lee S."/>
            <person name="Fergusson C.H."/>
            <person name="Romanowski S.B."/>
            <person name="Hernandez A."/>
            <person name="Krull N."/>
            <person name="Liu D.Y."/>
            <person name="Cavanagh H."/>
            <person name="Bos A."/>
            <person name="Gray C.A."/>
            <person name="Murphy B.T."/>
            <person name="Linington R.G."/>
            <person name="Eustaquio A.S."/>
        </authorList>
    </citation>
    <scope>NUCLEOTIDE SEQUENCE [LARGE SCALE GENOMIC DNA]</scope>
    <source>
        <strain evidence="14 15">RL17-338-BIC-A</strain>
    </source>
</reference>
<feature type="coiled-coil region" evidence="9">
    <location>
        <begin position="436"/>
        <end position="463"/>
    </location>
</feature>
<dbReference type="InterPro" id="IPR035965">
    <property type="entry name" value="PAS-like_dom_sf"/>
</dbReference>
<evidence type="ECO:0000256" key="4">
    <source>
        <dbReference type="ARBA" id="ARBA00022679"/>
    </source>
</evidence>
<sequence>MLDTSVQLVLDEFVRLAAALCGTPTALITLQDEALVRFPAKMGWDGSDTPQETPFCSYAIAQEDVFIVPDALMDARFAAAPLVIGDASVRFYAGATLLTSCGHAIGTLCVLDHVPRELSGSCARALQALAHCVTAELELGPYAPTTGRAARPQRGTETATGPEIASALFPSNKALSEPKESESLRSRERLRLALESTGCVLWESKLSTGQVSVSEEWSRLRGGPPGETSTTFPDLLQLIHPDEREKVHRNQTEVVKGRKSLYEDEMRLATISGDYLWLGIRGKVVDRDASGRALRMTGIMQDITERKRTEAENLRTQERLRLALESSGYALWDRDLTGDHVYLSEEWSLLRGGPAEESVTTFAELLSLVHPDEREPARAKQMETIKGNNPRYVDEMRVMTEAGQYAWIVVRGRVVKRDPAGRALRMIGIIADVTDRKRVEHRLREHTERLQALSHRLLDIQETERRVLARELHDEIGQVLTAVKLNLQSIERMATSASTAHSVADGIVIVEQAIEQVRSLSLDLRPTILDDLGLIPALHWYLGRQAERLGLSVTLTAEPLAARSRRTVETACFRVVQEALTNAARHAHAQRVSVDVKQTDGWLCVSIRDDGTGFDVSAAKDRARRGESAGLLGMEERALLAGGMLELESPSGGGTTIRARFRLDGETA</sequence>
<dbReference type="CDD" id="cd16917">
    <property type="entry name" value="HATPase_UhpB-NarQ-NarX-like"/>
    <property type="match status" value="1"/>
</dbReference>
<dbReference type="RefSeq" id="WP_408339182.1">
    <property type="nucleotide sequence ID" value="NZ_JAQQCF010000029.1"/>
</dbReference>
<organism evidence="14 15">
    <name type="scientific">Paraburkholderia metrosideri</name>
    <dbReference type="NCBI Taxonomy" id="580937"/>
    <lineage>
        <taxon>Bacteria</taxon>
        <taxon>Pseudomonadati</taxon>
        <taxon>Pseudomonadota</taxon>
        <taxon>Betaproteobacteria</taxon>
        <taxon>Burkholderiales</taxon>
        <taxon>Burkholderiaceae</taxon>
        <taxon>Paraburkholderia</taxon>
    </lineage>
</organism>
<evidence type="ECO:0000256" key="1">
    <source>
        <dbReference type="ARBA" id="ARBA00000085"/>
    </source>
</evidence>
<evidence type="ECO:0000313" key="15">
    <source>
        <dbReference type="Proteomes" id="UP001629432"/>
    </source>
</evidence>
<dbReference type="Gene3D" id="3.30.565.10">
    <property type="entry name" value="Histidine kinase-like ATPase, C-terminal domain"/>
    <property type="match status" value="1"/>
</dbReference>
<dbReference type="SMART" id="SM00387">
    <property type="entry name" value="HATPase_c"/>
    <property type="match status" value="1"/>
</dbReference>
<comment type="catalytic activity">
    <reaction evidence="1">
        <text>ATP + protein L-histidine = ADP + protein N-phospho-L-histidine.</text>
        <dbReference type="EC" id="2.7.13.3"/>
    </reaction>
</comment>
<evidence type="ECO:0000256" key="9">
    <source>
        <dbReference type="SAM" id="Coils"/>
    </source>
</evidence>
<dbReference type="InterPro" id="IPR005467">
    <property type="entry name" value="His_kinase_dom"/>
</dbReference>
<evidence type="ECO:0000256" key="10">
    <source>
        <dbReference type="SAM" id="MobiDB-lite"/>
    </source>
</evidence>
<dbReference type="PROSITE" id="PS50109">
    <property type="entry name" value="HIS_KIN"/>
    <property type="match status" value="1"/>
</dbReference>
<evidence type="ECO:0000256" key="6">
    <source>
        <dbReference type="ARBA" id="ARBA00022777"/>
    </source>
</evidence>
<keyword evidence="9" id="KW-0175">Coiled coil</keyword>
<dbReference type="InterPro" id="IPR000700">
    <property type="entry name" value="PAS-assoc_C"/>
</dbReference>
<dbReference type="InterPro" id="IPR050482">
    <property type="entry name" value="Sensor_HK_TwoCompSys"/>
</dbReference>
<dbReference type="Pfam" id="PF02518">
    <property type="entry name" value="HATPase_c"/>
    <property type="match status" value="1"/>
</dbReference>
<evidence type="ECO:0000259" key="13">
    <source>
        <dbReference type="PROSITE" id="PS50113"/>
    </source>
</evidence>
<dbReference type="SUPFAM" id="SSF55781">
    <property type="entry name" value="GAF domain-like"/>
    <property type="match status" value="1"/>
</dbReference>
<protein>
    <recommendedName>
        <fullName evidence="2">histidine kinase</fullName>
        <ecNumber evidence="2">2.7.13.3</ecNumber>
    </recommendedName>
</protein>
<dbReference type="InterPro" id="IPR013655">
    <property type="entry name" value="PAS_fold_3"/>
</dbReference>
<dbReference type="Pfam" id="PF08447">
    <property type="entry name" value="PAS_3"/>
    <property type="match status" value="2"/>
</dbReference>
<dbReference type="InterPro" id="IPR003018">
    <property type="entry name" value="GAF"/>
</dbReference>
<evidence type="ECO:0000313" key="14">
    <source>
        <dbReference type="EMBL" id="MFM0640494.1"/>
    </source>
</evidence>
<keyword evidence="15" id="KW-1185">Reference proteome</keyword>
<dbReference type="SUPFAM" id="SSF55785">
    <property type="entry name" value="PYP-like sensor domain (PAS domain)"/>
    <property type="match status" value="2"/>
</dbReference>
<dbReference type="CDD" id="cd00130">
    <property type="entry name" value="PAS"/>
    <property type="match status" value="1"/>
</dbReference>
<feature type="domain" description="PAC" evidence="13">
    <location>
        <begin position="262"/>
        <end position="315"/>
    </location>
</feature>
<feature type="domain" description="PAC" evidence="13">
    <location>
        <begin position="392"/>
        <end position="445"/>
    </location>
</feature>
<dbReference type="InterPro" id="IPR011712">
    <property type="entry name" value="Sig_transdc_His_kin_sub3_dim/P"/>
</dbReference>
<dbReference type="PROSITE" id="PS50112">
    <property type="entry name" value="PAS"/>
    <property type="match status" value="1"/>
</dbReference>
<dbReference type="Proteomes" id="UP001629432">
    <property type="component" value="Unassembled WGS sequence"/>
</dbReference>
<dbReference type="PANTHER" id="PTHR24421">
    <property type="entry name" value="NITRATE/NITRITE SENSOR PROTEIN NARX-RELATED"/>
    <property type="match status" value="1"/>
</dbReference>